<evidence type="ECO:0000313" key="2">
    <source>
        <dbReference type="Proteomes" id="UP000214610"/>
    </source>
</evidence>
<reference evidence="2" key="1">
    <citation type="submission" date="2017-05" db="EMBL/GenBank/DDBJ databases">
        <title>Improved OligoMM genomes.</title>
        <authorList>
            <person name="Garzetti D."/>
        </authorList>
    </citation>
    <scope>NUCLEOTIDE SEQUENCE [LARGE SCALE GENOMIC DNA]</scope>
    <source>
        <strain evidence="2">YL45</strain>
    </source>
</reference>
<name>A0A227KRL5_9BURK</name>
<gene>
    <name evidence="1" type="ORF">ADH67_02275</name>
</gene>
<protein>
    <submittedName>
        <fullName evidence="1">Uncharacterized protein</fullName>
    </submittedName>
</protein>
<keyword evidence="2" id="KW-1185">Reference proteome</keyword>
<dbReference type="AlphaFoldDB" id="A0A227KRL5"/>
<sequence>MEPVSVQIPPKKIIIAEIKLEDINYIRAWMNTGKKVVNKAIGFCFPKASAFQQGRGNVFPADVVA</sequence>
<proteinExistence type="predicted"/>
<accession>A0A227KRL5</accession>
<comment type="caution">
    <text evidence="1">The sequence shown here is derived from an EMBL/GenBank/DDBJ whole genome shotgun (WGS) entry which is preliminary data.</text>
</comment>
<dbReference type="EMBL" id="NHMP01000001">
    <property type="protein sequence ID" value="OXE51139.1"/>
    <property type="molecule type" value="Genomic_DNA"/>
</dbReference>
<evidence type="ECO:0000313" key="1">
    <source>
        <dbReference type="EMBL" id="OXE51139.1"/>
    </source>
</evidence>
<organism evidence="1 2">
    <name type="scientific">Turicimonas muris</name>
    <dbReference type="NCBI Taxonomy" id="1796652"/>
    <lineage>
        <taxon>Bacteria</taxon>
        <taxon>Pseudomonadati</taxon>
        <taxon>Pseudomonadota</taxon>
        <taxon>Betaproteobacteria</taxon>
        <taxon>Burkholderiales</taxon>
        <taxon>Sutterellaceae</taxon>
        <taxon>Turicimonas</taxon>
    </lineage>
</organism>
<dbReference type="Proteomes" id="UP000214610">
    <property type="component" value="Unassembled WGS sequence"/>
</dbReference>